<evidence type="ECO:0000313" key="2">
    <source>
        <dbReference type="Proteomes" id="UP001165065"/>
    </source>
</evidence>
<dbReference type="AlphaFoldDB" id="A0A9W7LB75"/>
<dbReference type="InterPro" id="IPR023393">
    <property type="entry name" value="START-like_dom_sf"/>
</dbReference>
<dbReference type="EMBL" id="BRYA01001491">
    <property type="protein sequence ID" value="GMI44740.1"/>
    <property type="molecule type" value="Genomic_DNA"/>
</dbReference>
<organism evidence="1 2">
    <name type="scientific">Triparma columacea</name>
    <dbReference type="NCBI Taxonomy" id="722753"/>
    <lineage>
        <taxon>Eukaryota</taxon>
        <taxon>Sar</taxon>
        <taxon>Stramenopiles</taxon>
        <taxon>Ochrophyta</taxon>
        <taxon>Bolidophyceae</taxon>
        <taxon>Parmales</taxon>
        <taxon>Triparmaceae</taxon>
        <taxon>Triparma</taxon>
    </lineage>
</organism>
<gene>
    <name evidence="1" type="ORF">TrCOL_g7074</name>
</gene>
<accession>A0A9W7LB75</accession>
<proteinExistence type="predicted"/>
<protein>
    <submittedName>
        <fullName evidence="1">Uncharacterized protein</fullName>
    </submittedName>
</protein>
<reference evidence="2" key="1">
    <citation type="journal article" date="2023" name="Commun. Biol.">
        <title>Genome analysis of Parmales, the sister group of diatoms, reveals the evolutionary specialization of diatoms from phago-mixotrophs to photoautotrophs.</title>
        <authorList>
            <person name="Ban H."/>
            <person name="Sato S."/>
            <person name="Yoshikawa S."/>
            <person name="Yamada K."/>
            <person name="Nakamura Y."/>
            <person name="Ichinomiya M."/>
            <person name="Sato N."/>
            <person name="Blanc-Mathieu R."/>
            <person name="Endo H."/>
            <person name="Kuwata A."/>
            <person name="Ogata H."/>
        </authorList>
    </citation>
    <scope>NUCLEOTIDE SEQUENCE [LARGE SCALE GENOMIC DNA]</scope>
</reference>
<dbReference type="Gene3D" id="3.30.530.20">
    <property type="match status" value="1"/>
</dbReference>
<comment type="caution">
    <text evidence="1">The sequence shown here is derived from an EMBL/GenBank/DDBJ whole genome shotgun (WGS) entry which is preliminary data.</text>
</comment>
<dbReference type="SUPFAM" id="SSF55961">
    <property type="entry name" value="Bet v1-like"/>
    <property type="match status" value="1"/>
</dbReference>
<evidence type="ECO:0000313" key="1">
    <source>
        <dbReference type="EMBL" id="GMI44740.1"/>
    </source>
</evidence>
<sequence length="549" mass="61115">MSVAAWPINDKVDYGGDMGNLVRGITKLLFTAKHIKTNSGIPRCKLELLQYADAGGHIPVSLVNRNMPYALSTIKAVSDTFAKDDLVDRNALKYLANVIKNEAQHYTDKEKVAIRKGKEFYEKCKVDKNFDDLKSPDERVTMKLVHIDGASSGTGYATTVVDASAEECAANIIVGLDSREKVEKAKKKAITFLKVIKVNPHTNYYVTTRELGLPGLVPRDNRSQHIWLKQEDGKVIIDQADTQDLKETFPVKAGNVLLDFHGVWFFEPLEPIGDVPQTSVTFTIKADLGGVIFSSIMNKIAPRFLAQVSDLRKKFDRSKDIEIFKRQQIIAKFEEIAIEKAPGIENHFEEIDGAQEISSGLSGTTMIKAEKGMGWGKTSITVRASYKEVAAFIWSLKSGVESQLVINRVNNNTLVITIEDKGHLTAVSFSEAGQIKTDVEMMTRQVGLGRAASKQSVIKHLGLAFDAARYFDNLLNSTEAGEQDGRRFGEQLMERVKRRNVGDSKLEVVREFIAANRALREITEQHGFMTTLLYALMSGHINLLKCKKS</sequence>
<dbReference type="Proteomes" id="UP001165065">
    <property type="component" value="Unassembled WGS sequence"/>
</dbReference>
<name>A0A9W7LB75_9STRA</name>
<keyword evidence="2" id="KW-1185">Reference proteome</keyword>